<keyword evidence="4" id="KW-0805">Transcription regulation</keyword>
<evidence type="ECO:0000256" key="2">
    <source>
        <dbReference type="ARBA" id="ARBA00009681"/>
    </source>
</evidence>
<dbReference type="InterPro" id="IPR042376">
    <property type="entry name" value="MED26"/>
</dbReference>
<dbReference type="GO" id="GO:0070847">
    <property type="term" value="C:core mediator complex"/>
    <property type="evidence" value="ECO:0007669"/>
    <property type="project" value="TreeGrafter"/>
</dbReference>
<evidence type="ECO:0000256" key="1">
    <source>
        <dbReference type="ARBA" id="ARBA00004123"/>
    </source>
</evidence>
<feature type="compositionally biased region" description="Polar residues" evidence="10">
    <location>
        <begin position="261"/>
        <end position="290"/>
    </location>
</feature>
<reference evidence="12" key="1">
    <citation type="submission" date="2021-04" db="EMBL/GenBank/DDBJ databases">
        <authorList>
            <consortium name="Molecular Ecology Group"/>
        </authorList>
    </citation>
    <scope>NUCLEOTIDE SEQUENCE</scope>
</reference>
<evidence type="ECO:0000256" key="3">
    <source>
        <dbReference type="ARBA" id="ARBA00019686"/>
    </source>
</evidence>
<dbReference type="PANTHER" id="PTHR15201:SF1">
    <property type="entry name" value="MEDIATOR OF RNA POLYMERASE II TRANSCRIPTION SUBUNIT 26"/>
    <property type="match status" value="1"/>
</dbReference>
<keyword evidence="13" id="KW-1185">Reference proteome</keyword>
<evidence type="ECO:0000256" key="6">
    <source>
        <dbReference type="ARBA" id="ARBA00023163"/>
    </source>
</evidence>
<dbReference type="GO" id="GO:0010628">
    <property type="term" value="P:positive regulation of gene expression"/>
    <property type="evidence" value="ECO:0007669"/>
    <property type="project" value="TreeGrafter"/>
</dbReference>
<evidence type="ECO:0000259" key="11">
    <source>
        <dbReference type="PROSITE" id="PS51319"/>
    </source>
</evidence>
<evidence type="ECO:0000256" key="9">
    <source>
        <dbReference type="PROSITE-ProRule" id="PRU00649"/>
    </source>
</evidence>
<keyword evidence="6" id="KW-0804">Transcription</keyword>
<gene>
    <name evidence="12" type="ORF">CUNI_LOCUS6680</name>
</gene>
<keyword evidence="5" id="KW-0010">Activator</keyword>
<dbReference type="Pfam" id="PF08711">
    <property type="entry name" value="Med26"/>
    <property type="match status" value="1"/>
</dbReference>
<dbReference type="PANTHER" id="PTHR15201">
    <property type="entry name" value="CRSP70"/>
    <property type="match status" value="1"/>
</dbReference>
<feature type="compositionally biased region" description="Low complexity" evidence="10">
    <location>
        <begin position="219"/>
        <end position="232"/>
    </location>
</feature>
<evidence type="ECO:0000256" key="5">
    <source>
        <dbReference type="ARBA" id="ARBA00023159"/>
    </source>
</evidence>
<feature type="compositionally biased region" description="Polar residues" evidence="10">
    <location>
        <begin position="203"/>
        <end position="218"/>
    </location>
</feature>
<evidence type="ECO:0000256" key="8">
    <source>
        <dbReference type="ARBA" id="ARBA00031968"/>
    </source>
</evidence>
<evidence type="ECO:0000256" key="7">
    <source>
        <dbReference type="ARBA" id="ARBA00023242"/>
    </source>
</evidence>
<accession>A0A8S3Z0K7</accession>
<dbReference type="InterPro" id="IPR003617">
    <property type="entry name" value="TFIIS/CRSP70_N_sub"/>
</dbReference>
<dbReference type="OrthoDB" id="550309at2759"/>
<feature type="compositionally biased region" description="Basic and acidic residues" evidence="10">
    <location>
        <begin position="361"/>
        <end position="377"/>
    </location>
</feature>
<dbReference type="PROSITE" id="PS51319">
    <property type="entry name" value="TFIIS_N"/>
    <property type="match status" value="1"/>
</dbReference>
<dbReference type="SUPFAM" id="SSF47676">
    <property type="entry name" value="Conserved domain common to transcription factors TFIIS, elongin A, CRSP70"/>
    <property type="match status" value="1"/>
</dbReference>
<comment type="subcellular location">
    <subcellularLocation>
        <location evidence="1 9">Nucleus</location>
    </subcellularLocation>
</comment>
<feature type="region of interest" description="Disordered" evidence="10">
    <location>
        <begin position="88"/>
        <end position="290"/>
    </location>
</feature>
<name>A0A8S3Z0K7_9EUPU</name>
<keyword evidence="7 9" id="KW-0539">Nucleus</keyword>
<dbReference type="Proteomes" id="UP000678393">
    <property type="component" value="Unassembled WGS sequence"/>
</dbReference>
<feature type="domain" description="TFIIS N-terminal" evidence="11">
    <location>
        <begin position="1"/>
        <end position="84"/>
    </location>
</feature>
<dbReference type="Gene3D" id="1.20.930.10">
    <property type="entry name" value="Conserved domain common to transcription factors TFIIS, elongin A, CRSP70"/>
    <property type="match status" value="1"/>
</dbReference>
<feature type="region of interest" description="Disordered" evidence="10">
    <location>
        <begin position="507"/>
        <end position="545"/>
    </location>
</feature>
<feature type="region of interest" description="Disordered" evidence="10">
    <location>
        <begin position="357"/>
        <end position="377"/>
    </location>
</feature>
<dbReference type="EMBL" id="CAJHNH020001024">
    <property type="protein sequence ID" value="CAG5121122.1"/>
    <property type="molecule type" value="Genomic_DNA"/>
</dbReference>
<evidence type="ECO:0000256" key="10">
    <source>
        <dbReference type="SAM" id="MobiDB-lite"/>
    </source>
</evidence>
<dbReference type="InterPro" id="IPR017923">
    <property type="entry name" value="TFIIS_N"/>
</dbReference>
<dbReference type="AlphaFoldDB" id="A0A8S3Z0K7"/>
<evidence type="ECO:0000256" key="4">
    <source>
        <dbReference type="ARBA" id="ARBA00023015"/>
    </source>
</evidence>
<feature type="region of interest" description="Disordered" evidence="10">
    <location>
        <begin position="313"/>
        <end position="335"/>
    </location>
</feature>
<dbReference type="SMART" id="SM00509">
    <property type="entry name" value="TFS2N"/>
    <property type="match status" value="1"/>
</dbReference>
<feature type="compositionally biased region" description="Polar residues" evidence="10">
    <location>
        <begin position="321"/>
        <end position="335"/>
    </location>
</feature>
<feature type="compositionally biased region" description="Basic and acidic residues" evidence="10">
    <location>
        <begin position="192"/>
        <end position="202"/>
    </location>
</feature>
<dbReference type="GO" id="GO:0016592">
    <property type="term" value="C:mediator complex"/>
    <property type="evidence" value="ECO:0007669"/>
    <property type="project" value="InterPro"/>
</dbReference>
<organism evidence="12 13">
    <name type="scientific">Candidula unifasciata</name>
    <dbReference type="NCBI Taxonomy" id="100452"/>
    <lineage>
        <taxon>Eukaryota</taxon>
        <taxon>Metazoa</taxon>
        <taxon>Spiralia</taxon>
        <taxon>Lophotrochozoa</taxon>
        <taxon>Mollusca</taxon>
        <taxon>Gastropoda</taxon>
        <taxon>Heterobranchia</taxon>
        <taxon>Euthyneura</taxon>
        <taxon>Panpulmonata</taxon>
        <taxon>Eupulmonata</taxon>
        <taxon>Stylommatophora</taxon>
        <taxon>Helicina</taxon>
        <taxon>Helicoidea</taxon>
        <taxon>Geomitridae</taxon>
        <taxon>Candidula</taxon>
    </lineage>
</organism>
<evidence type="ECO:0000313" key="12">
    <source>
        <dbReference type="EMBL" id="CAG5121122.1"/>
    </source>
</evidence>
<sequence>MPLTPVQIKDKLTNALDDDKNVIDEKAVEEVLTLLEASTITKEILEQTRLGRDINHVRKICRNAAIAKRARNLVKAWKQLIPVPGSPQVLNGQHPAQRISPGLTPSSRGLPSPALGMRQPQLKAGPCSPAIQGRIGQLSLPTSKLAQETKSRPGEVVQSPKIGQLQKSASTAFEDSNLSWPRTPPSVASDNSSDRLTGDSKIQDSSPADRNSQTSTGKRNFNFDSRSSISSIEATSKAVNRASDQRDVSKTNVANRKRTRSGISEDSSDLLSQPPSKQPHRVSSSSSLSTFGKNDVINGSVIRKMGVKSPGFSASHAGFSSVPSPKTAVSSSLSKSTLQDHSDACLLPNRINQRLNSLRQDSTDSRLASDTKGSREKLNKVKTTEQLIEDMQKKSATSVGTKVIAQIRTNQIEKEPDTLRVSLPRGVTGRGRNKKNLELLDAETRSEGGRLAQAKSEYIERFLQTSVAPTPGEDAFEQNLSHLCQDSLEEQPLSLAGCSSSFVQSVYNSRQDKPDSGPSASPPETRDILEGPGHLPSTSATALDDSSSTALDHLTEEQILSRLPPIDFDNIDWTSHDYPCPQPVQVNDALVDRLHHGNLEGINGNYDRDGQFRRWQEMLTVDSVSIEPLYVLPYVVLD</sequence>
<comment type="similarity">
    <text evidence="2">Belongs to the Mediator complex subunit 26 family.</text>
</comment>
<dbReference type="GO" id="GO:0003712">
    <property type="term" value="F:transcription coregulator activity"/>
    <property type="evidence" value="ECO:0007669"/>
    <property type="project" value="TreeGrafter"/>
</dbReference>
<comment type="caution">
    <text evidence="12">The sequence shown here is derived from an EMBL/GenBank/DDBJ whole genome shotgun (WGS) entry which is preliminary data.</text>
</comment>
<dbReference type="CDD" id="cd00183">
    <property type="entry name" value="TFIIS_I"/>
    <property type="match status" value="1"/>
</dbReference>
<proteinExistence type="inferred from homology"/>
<protein>
    <recommendedName>
        <fullName evidence="3">Mediator of RNA polymerase II transcription subunit 26</fullName>
    </recommendedName>
    <alternativeName>
        <fullName evidence="8">Mediator complex subunit 26</fullName>
    </alternativeName>
</protein>
<feature type="compositionally biased region" description="Polar residues" evidence="10">
    <location>
        <begin position="165"/>
        <end position="191"/>
    </location>
</feature>
<dbReference type="GO" id="GO:0006357">
    <property type="term" value="P:regulation of transcription by RNA polymerase II"/>
    <property type="evidence" value="ECO:0007669"/>
    <property type="project" value="InterPro"/>
</dbReference>
<evidence type="ECO:0000313" key="13">
    <source>
        <dbReference type="Proteomes" id="UP000678393"/>
    </source>
</evidence>
<dbReference type="InterPro" id="IPR035441">
    <property type="entry name" value="TFIIS/LEDGF_dom_sf"/>
</dbReference>